<name>A0ACC2ZYJ6_9EURO</name>
<gene>
    <name evidence="1" type="ORF">H2198_007957</name>
</gene>
<organism evidence="1 2">
    <name type="scientific">Neophaeococcomyces mojaviensis</name>
    <dbReference type="NCBI Taxonomy" id="3383035"/>
    <lineage>
        <taxon>Eukaryota</taxon>
        <taxon>Fungi</taxon>
        <taxon>Dikarya</taxon>
        <taxon>Ascomycota</taxon>
        <taxon>Pezizomycotina</taxon>
        <taxon>Eurotiomycetes</taxon>
        <taxon>Chaetothyriomycetidae</taxon>
        <taxon>Chaetothyriales</taxon>
        <taxon>Chaetothyriales incertae sedis</taxon>
        <taxon>Neophaeococcomyces</taxon>
    </lineage>
</organism>
<protein>
    <submittedName>
        <fullName evidence="1">Uncharacterized protein</fullName>
    </submittedName>
</protein>
<evidence type="ECO:0000313" key="1">
    <source>
        <dbReference type="EMBL" id="KAJ9652827.1"/>
    </source>
</evidence>
<dbReference type="EMBL" id="JAPDRQ010000181">
    <property type="protein sequence ID" value="KAJ9652827.1"/>
    <property type="molecule type" value="Genomic_DNA"/>
</dbReference>
<dbReference type="Proteomes" id="UP001172386">
    <property type="component" value="Unassembled WGS sequence"/>
</dbReference>
<evidence type="ECO:0000313" key="2">
    <source>
        <dbReference type="Proteomes" id="UP001172386"/>
    </source>
</evidence>
<sequence length="577" mass="63634">MLDTIREAPLGQIIRWMSGSRLLRYPEEEEGFEPPKIVPETPVNDSATAELEQSSKNPDKVDTAEDNPVDLIISRQRSQLYTQERVENDEKLELEKTKSRPITSHKSADGYVLVDWYSTDDPANPQNWSSTKKMWVLIQICLYSFAAYAGSSIYVVSEEGVMNEFGVGHAAAALGLSIYVIGYGISPLLFAPLSEIPAIGRNRVYIPTFFLFVILSIPTAVVQSYGGLLVLRFLQGLFGGPCLANGGASIGDMYSSLMLPLYLSAWTAACFWGPAIGPVIAGYAVTAEGWRWSLWELVWMTAPILVLFFVAVPETSAPNILRRRAQRLRKLTGRADLRSQSEIDQANLSVSSVVWDALIKPVEIMVKDPAVAFTNLYTALTYGIYYSFFEAFPLVYVDIYGFNLGELGLTFLTIGVACLIGVSIFNGYLVWYLLPDIQKRGFRAPEHRLVPALFGVIALPVGYFIFGWTARASVHWIISMIGVVILVTSNFIIFQCIFVYLPLSYPQYAASLFAGNDLFRAAFAAGCVIFSRPMFITLGVSGGVSLLAGLAVLGVAGMFTLWKFGAALRKRSTFAVK</sequence>
<proteinExistence type="predicted"/>
<accession>A0ACC2ZYJ6</accession>
<reference evidence="1" key="1">
    <citation type="submission" date="2022-10" db="EMBL/GenBank/DDBJ databases">
        <title>Culturing micro-colonial fungi from biological soil crusts in the Mojave desert and describing Neophaeococcomyces mojavensis, and introducing the new genera and species Taxawa tesnikishii.</title>
        <authorList>
            <person name="Kurbessoian T."/>
            <person name="Stajich J.E."/>
        </authorList>
    </citation>
    <scope>NUCLEOTIDE SEQUENCE</scope>
    <source>
        <strain evidence="1">JES_112</strain>
    </source>
</reference>
<comment type="caution">
    <text evidence="1">The sequence shown here is derived from an EMBL/GenBank/DDBJ whole genome shotgun (WGS) entry which is preliminary data.</text>
</comment>
<keyword evidence="2" id="KW-1185">Reference proteome</keyword>